<feature type="chain" id="PRO_5024872676" evidence="1">
    <location>
        <begin position="20"/>
        <end position="680"/>
    </location>
</feature>
<dbReference type="AlphaFoldDB" id="A0A5P3A8U5"/>
<protein>
    <submittedName>
        <fullName evidence="2">Uncharacterized protein</fullName>
    </submittedName>
</protein>
<evidence type="ECO:0000256" key="1">
    <source>
        <dbReference type="SAM" id="SignalP"/>
    </source>
</evidence>
<name>A0A5P3A8U5_9RHOB</name>
<keyword evidence="1" id="KW-0732">Signal</keyword>
<evidence type="ECO:0000313" key="2">
    <source>
        <dbReference type="EMBL" id="QEW25789.1"/>
    </source>
</evidence>
<reference evidence="2 3" key="1">
    <citation type="submission" date="2018-08" db="EMBL/GenBank/DDBJ databases">
        <title>Genetic Globetrotter - A new plasmid hitch-hiking vast phylogenetic and geographic distances.</title>
        <authorList>
            <person name="Vollmers J."/>
            <person name="Petersen J."/>
        </authorList>
    </citation>
    <scope>NUCLEOTIDE SEQUENCE [LARGE SCALE GENOMIC DNA]</scope>
    <source>
        <strain evidence="2 3">DSM 26383</strain>
    </source>
</reference>
<dbReference type="Proteomes" id="UP000325785">
    <property type="component" value="Chromosome"/>
</dbReference>
<evidence type="ECO:0000313" key="3">
    <source>
        <dbReference type="Proteomes" id="UP000325785"/>
    </source>
</evidence>
<proteinExistence type="predicted"/>
<accession>A0A5P3A8U5</accession>
<sequence length="680" mass="74068" precursor="true">MKPAIAAMLVMLSVVPARGEGAPEAVADAPNYIAESEHFRLYCNAGDHDCGASNDPALAQHSREMLDNMEAAYAWLDDLGFPVEESHLERARSDRKFRLRLDPNSAANGGCVGDACTDVSGADSKLLIPKSNVAMAANDPSLLAHEFVHTLQRAVDVRGSDRFWMDEATATAIGTSFGTKYGYGVDLYEPKYYMSFDRPFYDVVSDGYGNWAYLLGVGQNLGSRDMVAYLSKPQFLNIEEDFHGASPSALMDLLYDKDLVGGLTFDQESPKFVAKMNNIEPSNDPGDSAYHYYTDIEDHTVSIPATDASHEERFDGSALTYAVAPMRLKLDVTAKPDAEPRDTLMMVDLEVTDGSPRDDLTLVIEHKQADKPLQETLMLDGSNPPDELGFVRVVNVPSAAQGDASPNRFELEVRARPIGLDPPGCLRAGEPAGFAARGFDPEEADNWRLEADNGTTDGLSVTPAHSGEVNVSLEVDSPVTRGQTGLEPVTQETSRVELGRFKVAQDDCMVRLSVGPAQATYTSDGSYTEYRTPSGRALYFKQGDIAVYKQSGWMPIPAPAKQMVIGRISGSPLMGGLAQGALKEDADTEAILPAMPLEFSRRFSWKNIRKATLLSGKKTQRSAAPCPGGGEGCTETVFRMGPHAIPIIYDAQDRPLRAVFKNQPVEFAYGTWPIRRPPGW</sequence>
<dbReference type="EMBL" id="CP031598">
    <property type="protein sequence ID" value="QEW25789.1"/>
    <property type="molecule type" value="Genomic_DNA"/>
</dbReference>
<gene>
    <name evidence="2" type="ORF">RIdsm_01578</name>
</gene>
<dbReference type="KEGG" id="rid:RIdsm_01578"/>
<organism evidence="2 3">
    <name type="scientific">Roseovarius indicus</name>
    <dbReference type="NCBI Taxonomy" id="540747"/>
    <lineage>
        <taxon>Bacteria</taxon>
        <taxon>Pseudomonadati</taxon>
        <taxon>Pseudomonadota</taxon>
        <taxon>Alphaproteobacteria</taxon>
        <taxon>Rhodobacterales</taxon>
        <taxon>Roseobacteraceae</taxon>
        <taxon>Roseovarius</taxon>
    </lineage>
</organism>
<feature type="signal peptide" evidence="1">
    <location>
        <begin position="1"/>
        <end position="19"/>
    </location>
</feature>